<evidence type="ECO:0000313" key="1">
    <source>
        <dbReference type="EMBL" id="SAL87286.1"/>
    </source>
</evidence>
<gene>
    <name evidence="1" type="ORF">AWB68_08349</name>
</gene>
<dbReference type="Proteomes" id="UP000054770">
    <property type="component" value="Unassembled WGS sequence"/>
</dbReference>
<keyword evidence="2" id="KW-1185">Reference proteome</keyword>
<organism evidence="1 2">
    <name type="scientific">Caballeronia choica</name>
    <dbReference type="NCBI Taxonomy" id="326476"/>
    <lineage>
        <taxon>Bacteria</taxon>
        <taxon>Pseudomonadati</taxon>
        <taxon>Pseudomonadota</taxon>
        <taxon>Betaproteobacteria</taxon>
        <taxon>Burkholderiales</taxon>
        <taxon>Burkholderiaceae</taxon>
        <taxon>Caballeronia</taxon>
    </lineage>
</organism>
<comment type="caution">
    <text evidence="1">The sequence shown here is derived from an EMBL/GenBank/DDBJ whole genome shotgun (WGS) entry which is preliminary data.</text>
</comment>
<reference evidence="1" key="1">
    <citation type="submission" date="2016-01" db="EMBL/GenBank/DDBJ databases">
        <authorList>
            <person name="Peeters C."/>
        </authorList>
    </citation>
    <scope>NUCLEOTIDE SEQUENCE [LARGE SCALE GENOMIC DNA]</scope>
    <source>
        <strain evidence="1">LMG 22940</strain>
    </source>
</reference>
<sequence length="38" mass="4230">MEWGRGTIVHSDSRRFGDRRRAGNAIRQSVWSGGSLIG</sequence>
<proteinExistence type="predicted"/>
<name>A0A158L1M6_9BURK</name>
<dbReference type="AlphaFoldDB" id="A0A158L1M6"/>
<evidence type="ECO:0000313" key="2">
    <source>
        <dbReference type="Proteomes" id="UP000054770"/>
    </source>
</evidence>
<dbReference type="EMBL" id="FCON02000278">
    <property type="protein sequence ID" value="SAL87286.1"/>
    <property type="molecule type" value="Genomic_DNA"/>
</dbReference>
<accession>A0A158L1M6</accession>
<protein>
    <submittedName>
        <fullName evidence="1">Uncharacterized protein</fullName>
    </submittedName>
</protein>